<dbReference type="InterPro" id="IPR036397">
    <property type="entry name" value="RNaseH_sf"/>
</dbReference>
<dbReference type="PeptideAtlas" id="G5ED63"/>
<dbReference type="AGR" id="WB:WBGene00010787"/>
<protein>
    <submittedName>
        <fullName evidence="1">RNase H domain-containing protein</fullName>
    </submittedName>
</protein>
<dbReference type="STRING" id="6239.K12D12.5.1"/>
<dbReference type="HOGENOM" id="CLU_392906_0_0_1"/>
<keyword evidence="2" id="KW-1185">Reference proteome</keyword>
<dbReference type="eggNOG" id="KOG3752">
    <property type="taxonomic scope" value="Eukaryota"/>
</dbReference>
<organism evidence="1 2">
    <name type="scientific">Caenorhabditis elegans</name>
    <dbReference type="NCBI Taxonomy" id="6239"/>
    <lineage>
        <taxon>Eukaryota</taxon>
        <taxon>Metazoa</taxon>
        <taxon>Ecdysozoa</taxon>
        <taxon>Nematoda</taxon>
        <taxon>Chromadorea</taxon>
        <taxon>Rhabditida</taxon>
        <taxon>Rhabditina</taxon>
        <taxon>Rhabditomorpha</taxon>
        <taxon>Rhabditoidea</taxon>
        <taxon>Rhabditidae</taxon>
        <taxon>Peloderinae</taxon>
        <taxon>Caenorhabditis</taxon>
    </lineage>
</organism>
<dbReference type="PANTHER" id="PTHR10642">
    <property type="entry name" value="RIBONUCLEASE H1"/>
    <property type="match status" value="1"/>
</dbReference>
<accession>G5ED63</accession>
<dbReference type="AlphaFoldDB" id="G5ED63"/>
<dbReference type="SUPFAM" id="SSF53098">
    <property type="entry name" value="Ribonuclease H-like"/>
    <property type="match status" value="3"/>
</dbReference>
<dbReference type="Bgee" id="WBGene00010787">
    <property type="expression patterns" value="Expressed in adult organism and 3 other cell types or tissues"/>
</dbReference>
<dbReference type="PaxDb" id="6239-K12D12.5"/>
<proteinExistence type="evidence at protein level"/>
<dbReference type="CTD" id="174822"/>
<dbReference type="MINT" id="G5ED63"/>
<keyword evidence="4" id="KW-1267">Proteomics identification</keyword>
<dbReference type="SMR" id="G5ED63"/>
<dbReference type="FunFam" id="3.30.420.10:FF:000140">
    <property type="entry name" value="Protein CBG03114"/>
    <property type="match status" value="2"/>
</dbReference>
<evidence type="ECO:0000313" key="3">
    <source>
        <dbReference type="WormBase" id="K12D12.5"/>
    </source>
</evidence>
<dbReference type="RefSeq" id="NP_496532.1">
    <property type="nucleotide sequence ID" value="NM_064131.1"/>
</dbReference>
<dbReference type="IntAct" id="G5ED63">
    <property type="interactions" value="1"/>
</dbReference>
<dbReference type="GO" id="GO:0003676">
    <property type="term" value="F:nucleic acid binding"/>
    <property type="evidence" value="ECO:0007669"/>
    <property type="project" value="InterPro"/>
</dbReference>
<dbReference type="Proteomes" id="UP000001940">
    <property type="component" value="Chromosome II"/>
</dbReference>
<sequence length="648" mass="72515">MEQSIFRDEKGDCPIVYLAGTLISIGSKPSARYGVCWGAGHAKNEGGPVAGSQTSLRAELTALRRTLEIALAEDITKLIIVFPSKMLGEQLEVWERRPEQHASFENSDILYRVEQLFGEAEARMYFSIDLPTPPDPRAHGYTKALQLARTMLVASRISRNSQITTVAIFAICEKEGKCDALAKYGVYWGQDDHRNEAGLVEDGQTSLRAIMCAVRSALRTAAMHGLKRVHFLTRRIDIINIIKKLAKGEEEDSPGKRNGAIFSDCSRLRSELLDISVKLVQKDVPCVELDRAEAITRGATKKLKKRDNEYERLDRQLLMIESSSSASSPESQPKIENIGDKCPTAVILNLLVRPKFGHSKVSYAVYWGENDEKNERGPVNMRAHAFQADLYAAMCALKKARSKNIRKLHLLTTSEYFKNWMENVQKKNELINDRYDVMMEFQLLLQNFESVTIEVVNSSTQGARRKMYEDAQTFFAGRNESIQKQRSIEDIQLEDPIENNIVEAESVNPESSNQIQVVYVGGACRGRGYANALAVYSVVWPIGEYGCSQGPVTGIVNNIRAKLAAVKSALQQAEQLGIASLIIRTNDQMVHDTLILQNSPIGNIDLMDDIESYKSRMRFVAYQLTTGDYARGNVVADRLAEVIVESIF</sequence>
<dbReference type="OrthoDB" id="407198at2759"/>
<dbReference type="InParanoid" id="G5ED63"/>
<dbReference type="WormBase" id="K12D12.5">
    <property type="protein sequence ID" value="CE06185"/>
    <property type="gene ID" value="WBGene00010787"/>
</dbReference>
<evidence type="ECO:0007829" key="4">
    <source>
        <dbReference type="PeptideAtlas" id="G5ED63"/>
    </source>
</evidence>
<evidence type="ECO:0000313" key="1">
    <source>
        <dbReference type="EMBL" id="CAA88868.1"/>
    </source>
</evidence>
<dbReference type="EMBL" id="BX284602">
    <property type="protein sequence ID" value="CAA88868.1"/>
    <property type="molecule type" value="Genomic_DNA"/>
</dbReference>
<dbReference type="GO" id="GO:0004523">
    <property type="term" value="F:RNA-DNA hybrid ribonuclease activity"/>
    <property type="evidence" value="ECO:0000318"/>
    <property type="project" value="GO_Central"/>
</dbReference>
<evidence type="ECO:0000313" key="2">
    <source>
        <dbReference type="Proteomes" id="UP000001940"/>
    </source>
</evidence>
<dbReference type="PANTHER" id="PTHR10642:SF26">
    <property type="entry name" value="RIBONUCLEASE H1"/>
    <property type="match status" value="1"/>
</dbReference>
<dbReference type="Gene3D" id="3.30.420.10">
    <property type="entry name" value="Ribonuclease H-like superfamily/Ribonuclease H"/>
    <property type="match status" value="4"/>
</dbReference>
<gene>
    <name evidence="1" type="ORF">CELE_K12D12.5</name>
    <name evidence="1 3" type="ORF">K12D12.5</name>
</gene>
<dbReference type="GO" id="GO:0043137">
    <property type="term" value="P:DNA replication, removal of RNA primer"/>
    <property type="evidence" value="ECO:0000318"/>
    <property type="project" value="GO_Central"/>
</dbReference>
<dbReference type="InterPro" id="IPR012337">
    <property type="entry name" value="RNaseH-like_sf"/>
</dbReference>
<dbReference type="OMA" id="WSEPENC"/>
<name>G5ED63_CAEEL</name>
<reference evidence="1 2" key="1">
    <citation type="journal article" date="1998" name="Science">
        <title>Genome sequence of the nematode C. elegans: a platform for investigating biology.</title>
        <authorList>
            <consortium name="The C. elegans sequencing consortium"/>
            <person name="Sulson J.E."/>
            <person name="Waterston R."/>
        </authorList>
    </citation>
    <scope>NUCLEOTIDE SEQUENCE [LARGE SCALE GENOMIC DNA]</scope>
    <source>
        <strain evidence="1 2">Bristol N2</strain>
    </source>
</reference>
<dbReference type="PIR" id="T23621">
    <property type="entry name" value="T23621"/>
</dbReference>
<dbReference type="InterPro" id="IPR050092">
    <property type="entry name" value="RNase_H"/>
</dbReference>
<dbReference type="FunCoup" id="G5ED63">
    <property type="interactions" value="311"/>
</dbReference>
<dbReference type="GeneID" id="174822"/>
<dbReference type="KEGG" id="cel:CELE_K12D12.5"/>